<accession>A0A5J4Q588</accession>
<dbReference type="EMBL" id="SNRY01004640">
    <property type="protein sequence ID" value="KAA6317096.1"/>
    <property type="molecule type" value="Genomic_DNA"/>
</dbReference>
<dbReference type="Pfam" id="PF00535">
    <property type="entry name" value="Glycos_transf_2"/>
    <property type="match status" value="1"/>
</dbReference>
<organism evidence="2">
    <name type="scientific">termite gut metagenome</name>
    <dbReference type="NCBI Taxonomy" id="433724"/>
    <lineage>
        <taxon>unclassified sequences</taxon>
        <taxon>metagenomes</taxon>
        <taxon>organismal metagenomes</taxon>
    </lineage>
</organism>
<protein>
    <submittedName>
        <fullName evidence="2">N-acetylglucosaminyl-diphospho-decaprenol L-rhamnosyltransferase</fullName>
        <ecNumber evidence="2">2.4.1.289</ecNumber>
    </submittedName>
</protein>
<dbReference type="Gene3D" id="3.90.550.10">
    <property type="entry name" value="Spore Coat Polysaccharide Biosynthesis Protein SpsA, Chain A"/>
    <property type="match status" value="1"/>
</dbReference>
<dbReference type="PANTHER" id="PTHR43179:SF7">
    <property type="entry name" value="RHAMNOSYLTRANSFERASE WBBL"/>
    <property type="match status" value="1"/>
</dbReference>
<proteinExistence type="predicted"/>
<dbReference type="SUPFAM" id="SSF53448">
    <property type="entry name" value="Nucleotide-diphospho-sugar transferases"/>
    <property type="match status" value="1"/>
</dbReference>
<dbReference type="InterPro" id="IPR029044">
    <property type="entry name" value="Nucleotide-diphossugar_trans"/>
</dbReference>
<dbReference type="AlphaFoldDB" id="A0A5J4Q588"/>
<evidence type="ECO:0000313" key="2">
    <source>
        <dbReference type="EMBL" id="KAA6317096.1"/>
    </source>
</evidence>
<name>A0A5J4Q588_9ZZZZ</name>
<dbReference type="GO" id="GO:0102096">
    <property type="term" value="F:decaprenyl-N-acetyl-alpha-D-glucosaminyl-pyrophosphate:dTDP-alpha-L-rhamnose rhamnosyltransferase activity"/>
    <property type="evidence" value="ECO:0007669"/>
    <property type="project" value="UniProtKB-EC"/>
</dbReference>
<dbReference type="PANTHER" id="PTHR43179">
    <property type="entry name" value="RHAMNOSYLTRANSFERASE WBBL"/>
    <property type="match status" value="1"/>
</dbReference>
<keyword evidence="2" id="KW-0328">Glycosyltransferase</keyword>
<keyword evidence="2" id="KW-0808">Transferase</keyword>
<feature type="domain" description="Glycosyltransferase 2-like" evidence="1">
    <location>
        <begin position="4"/>
        <end position="85"/>
    </location>
</feature>
<dbReference type="EC" id="2.4.1.289" evidence="2"/>
<gene>
    <name evidence="2" type="ORF">EZS27_032696</name>
</gene>
<comment type="caution">
    <text evidence="2">The sequence shown here is derived from an EMBL/GenBank/DDBJ whole genome shotgun (WGS) entry which is preliminary data.</text>
</comment>
<sequence length="85" mass="9509">MDVSIIIVNYNTCDLTLQCLASIYEKTKGVSFEIIVVDNASLDNSVEYIKMEFPQVTCIENSINVGFGKANNQAVKICEGKYLFF</sequence>
<evidence type="ECO:0000259" key="1">
    <source>
        <dbReference type="Pfam" id="PF00535"/>
    </source>
</evidence>
<reference evidence="2" key="1">
    <citation type="submission" date="2019-03" db="EMBL/GenBank/DDBJ databases">
        <title>Single cell metagenomics reveals metabolic interactions within the superorganism composed of flagellate Streblomastix strix and complex community of Bacteroidetes bacteria on its surface.</title>
        <authorList>
            <person name="Treitli S.C."/>
            <person name="Kolisko M."/>
            <person name="Husnik F."/>
            <person name="Keeling P."/>
            <person name="Hampl V."/>
        </authorList>
    </citation>
    <scope>NUCLEOTIDE SEQUENCE</scope>
    <source>
        <strain evidence="2">STM</strain>
    </source>
</reference>
<dbReference type="InterPro" id="IPR001173">
    <property type="entry name" value="Glyco_trans_2-like"/>
</dbReference>